<keyword evidence="3" id="KW-1003">Cell membrane</keyword>
<sequence>MNSKLTMGLTHVFLIIFGLIWIYPFIWMVSSSFKTNASFLTSGSNPIPEELHWENYARAWNVANFSSYFLNSVIITLGTVIIVVLLSCLTGYALGRVDFPGRKTIIVITGALMFIPTGYTIIPLYELMKFLGLSNTIFGVVLAESSGAHVLFILLFAAFFSRVPKEIEEAATIDGSGFLGTFFRVILPSAKPVVATAVIMQFIWTWSSFLIPLVLTLNNPELRTLAVGMLSFVGKYQTDWTGMAAGASISLLPVILIFIIMQRYFIEGISGSVK</sequence>
<reference evidence="9 10" key="1">
    <citation type="journal article" date="2003" name="Int. J. Syst. Evol. Microbiol.">
        <title>Virgibacillus carmonensis sp. nov., Virgibacillus necropolis sp. nov. and Virgibacillus picturae sp. nov., three novel species isolated from deteriorated mural paintings, transfer of the species of the genus salibacillus to Virgibacillus, as Virgibacillus marismortui comb. nov. and Virgibacillus salexigens comb. nov., and emended description of the genus Virgibacillus.</title>
        <authorList>
            <person name="Heyrman J."/>
            <person name="Logan N.A."/>
            <person name="Busse H.J."/>
            <person name="Balcaen A."/>
            <person name="Lebbe L."/>
            <person name="Rodriguez-Diaz M."/>
            <person name="Swings J."/>
            <person name="De Vos P."/>
        </authorList>
    </citation>
    <scope>NUCLEOTIDE SEQUENCE [LARGE SCALE GENOMIC DNA]</scope>
    <source>
        <strain evidence="9 10">LMG 19488</strain>
    </source>
</reference>
<protein>
    <submittedName>
        <fullName evidence="9">Sugar permease</fullName>
    </submittedName>
</protein>
<evidence type="ECO:0000259" key="8">
    <source>
        <dbReference type="PROSITE" id="PS50928"/>
    </source>
</evidence>
<evidence type="ECO:0000313" key="9">
    <source>
        <dbReference type="EMBL" id="ASN06286.1"/>
    </source>
</evidence>
<dbReference type="PANTHER" id="PTHR43744">
    <property type="entry name" value="ABC TRANSPORTER PERMEASE PROTEIN MG189-RELATED-RELATED"/>
    <property type="match status" value="1"/>
</dbReference>
<dbReference type="Proteomes" id="UP000204391">
    <property type="component" value="Chromosome"/>
</dbReference>
<keyword evidence="5 7" id="KW-1133">Transmembrane helix</keyword>
<dbReference type="KEGG" id="vne:CFK40_15295"/>
<feature type="transmembrane region" description="Helical" evidence="7">
    <location>
        <begin position="105"/>
        <end position="125"/>
    </location>
</feature>
<evidence type="ECO:0000256" key="7">
    <source>
        <dbReference type="RuleBase" id="RU363032"/>
    </source>
</evidence>
<feature type="transmembrane region" description="Helical" evidence="7">
    <location>
        <begin position="12"/>
        <end position="30"/>
    </location>
</feature>
<feature type="transmembrane region" description="Helical" evidence="7">
    <location>
        <begin position="137"/>
        <end position="160"/>
    </location>
</feature>
<keyword evidence="10" id="KW-1185">Reference proteome</keyword>
<dbReference type="PROSITE" id="PS50928">
    <property type="entry name" value="ABC_TM1"/>
    <property type="match status" value="1"/>
</dbReference>
<name>A0A221MF36_9BACI</name>
<dbReference type="AlphaFoldDB" id="A0A221MF36"/>
<comment type="similarity">
    <text evidence="7">Belongs to the binding-protein-dependent transport system permease family.</text>
</comment>
<evidence type="ECO:0000256" key="3">
    <source>
        <dbReference type="ARBA" id="ARBA00022475"/>
    </source>
</evidence>
<evidence type="ECO:0000256" key="4">
    <source>
        <dbReference type="ARBA" id="ARBA00022692"/>
    </source>
</evidence>
<organism evidence="9 10">
    <name type="scientific">Virgibacillus necropolis</name>
    <dbReference type="NCBI Taxonomy" id="163877"/>
    <lineage>
        <taxon>Bacteria</taxon>
        <taxon>Bacillati</taxon>
        <taxon>Bacillota</taxon>
        <taxon>Bacilli</taxon>
        <taxon>Bacillales</taxon>
        <taxon>Bacillaceae</taxon>
        <taxon>Virgibacillus</taxon>
    </lineage>
</organism>
<dbReference type="Pfam" id="PF00528">
    <property type="entry name" value="BPD_transp_1"/>
    <property type="match status" value="1"/>
</dbReference>
<proteinExistence type="inferred from homology"/>
<dbReference type="InterPro" id="IPR035906">
    <property type="entry name" value="MetI-like_sf"/>
</dbReference>
<dbReference type="Gene3D" id="1.10.3720.10">
    <property type="entry name" value="MetI-like"/>
    <property type="match status" value="1"/>
</dbReference>
<dbReference type="InterPro" id="IPR000515">
    <property type="entry name" value="MetI-like"/>
</dbReference>
<dbReference type="PANTHER" id="PTHR43744:SF8">
    <property type="entry name" value="SN-GLYCEROL-3-PHOSPHATE TRANSPORT SYSTEM PERMEASE PROTEIN UGPE"/>
    <property type="match status" value="1"/>
</dbReference>
<comment type="subcellular location">
    <subcellularLocation>
        <location evidence="1 7">Cell membrane</location>
        <topology evidence="1 7">Multi-pass membrane protein</topology>
    </subcellularLocation>
</comment>
<feature type="transmembrane region" description="Helical" evidence="7">
    <location>
        <begin position="68"/>
        <end position="93"/>
    </location>
</feature>
<keyword evidence="6 7" id="KW-0472">Membrane</keyword>
<evidence type="ECO:0000256" key="5">
    <source>
        <dbReference type="ARBA" id="ARBA00022989"/>
    </source>
</evidence>
<feature type="transmembrane region" description="Helical" evidence="7">
    <location>
        <begin position="193"/>
        <end position="215"/>
    </location>
</feature>
<dbReference type="GO" id="GO:0055085">
    <property type="term" value="P:transmembrane transport"/>
    <property type="evidence" value="ECO:0007669"/>
    <property type="project" value="InterPro"/>
</dbReference>
<keyword evidence="2 7" id="KW-0813">Transport</keyword>
<keyword evidence="4 7" id="KW-0812">Transmembrane</keyword>
<dbReference type="GO" id="GO:0005886">
    <property type="term" value="C:plasma membrane"/>
    <property type="evidence" value="ECO:0007669"/>
    <property type="project" value="UniProtKB-SubCell"/>
</dbReference>
<dbReference type="RefSeq" id="WP_089533284.1">
    <property type="nucleotide sequence ID" value="NZ_CP022437.1"/>
</dbReference>
<dbReference type="OrthoDB" id="187395at2"/>
<feature type="domain" description="ABC transmembrane type-1" evidence="8">
    <location>
        <begin position="69"/>
        <end position="261"/>
    </location>
</feature>
<evidence type="ECO:0000313" key="10">
    <source>
        <dbReference type="Proteomes" id="UP000204391"/>
    </source>
</evidence>
<gene>
    <name evidence="9" type="ORF">CFK40_15295</name>
</gene>
<accession>A0A221MF36</accession>
<evidence type="ECO:0000256" key="6">
    <source>
        <dbReference type="ARBA" id="ARBA00023136"/>
    </source>
</evidence>
<evidence type="ECO:0000256" key="2">
    <source>
        <dbReference type="ARBA" id="ARBA00022448"/>
    </source>
</evidence>
<evidence type="ECO:0000256" key="1">
    <source>
        <dbReference type="ARBA" id="ARBA00004651"/>
    </source>
</evidence>
<feature type="transmembrane region" description="Helical" evidence="7">
    <location>
        <begin position="240"/>
        <end position="260"/>
    </location>
</feature>
<dbReference type="EMBL" id="CP022437">
    <property type="protein sequence ID" value="ASN06286.1"/>
    <property type="molecule type" value="Genomic_DNA"/>
</dbReference>
<dbReference type="SUPFAM" id="SSF161098">
    <property type="entry name" value="MetI-like"/>
    <property type="match status" value="1"/>
</dbReference>
<dbReference type="CDD" id="cd06261">
    <property type="entry name" value="TM_PBP2"/>
    <property type="match status" value="1"/>
</dbReference>